<protein>
    <recommendedName>
        <fullName evidence="3">Secretion system C-terminal sorting domain-containing protein</fullName>
    </recommendedName>
</protein>
<name>A0A0S8FSN7_UNCW3</name>
<dbReference type="AlphaFoldDB" id="A0A0S8FSN7"/>
<reference evidence="1 2" key="1">
    <citation type="journal article" date="2015" name="Microbiome">
        <title>Genomic resolution of linkages in carbon, nitrogen, and sulfur cycling among widespread estuary sediment bacteria.</title>
        <authorList>
            <person name="Baker B.J."/>
            <person name="Lazar C.S."/>
            <person name="Teske A.P."/>
            <person name="Dick G.J."/>
        </authorList>
    </citation>
    <scope>NUCLEOTIDE SEQUENCE [LARGE SCALE GENOMIC DNA]</scope>
    <source>
        <strain evidence="1">SM23_42</strain>
    </source>
</reference>
<evidence type="ECO:0000313" key="1">
    <source>
        <dbReference type="EMBL" id="KPK63750.1"/>
    </source>
</evidence>
<dbReference type="Proteomes" id="UP000051373">
    <property type="component" value="Unassembled WGS sequence"/>
</dbReference>
<evidence type="ECO:0000313" key="2">
    <source>
        <dbReference type="Proteomes" id="UP000051373"/>
    </source>
</evidence>
<sequence>MRVTPQLDTISSIPIKADAGVEREPDITFDGANYIVVWSEGEFGGAHSVRAARVTPQGTVIDSGIPFGAGAYVEQRPGIAYDGVHCMAIWYHYQCTPYGVFGRFINSQAQPEGATMTIRTTTNSHYFEPDIAFSAGNYLIVWNECTIGSGDDVFGQIVDSNGQLIGGVIPIAVGAAYESNPRICSADNGFLVVFSQSSNIYGQWVSANGQLVGVNFEISDPGTCDRAYPDAAAGTNNCLTVWQQFSNNSYDIYGNVDISFGVNEADKSFVQKKTFKSLIVAGSVKEVLGHERYTLYDTSGRKIEAEPRAPGVYFAEMDNQTVTKIVKIR</sequence>
<evidence type="ECO:0008006" key="3">
    <source>
        <dbReference type="Google" id="ProtNLM"/>
    </source>
</evidence>
<gene>
    <name evidence="1" type="ORF">AMJ83_06055</name>
</gene>
<dbReference type="EMBL" id="LJUJ01000009">
    <property type="protein sequence ID" value="KPK63750.1"/>
    <property type="molecule type" value="Genomic_DNA"/>
</dbReference>
<accession>A0A0S8FSN7</accession>
<proteinExistence type="predicted"/>
<organism evidence="1 2">
    <name type="scientific">candidate division WOR_3 bacterium SM23_42</name>
    <dbReference type="NCBI Taxonomy" id="1703779"/>
    <lineage>
        <taxon>Bacteria</taxon>
        <taxon>Bacteria division WOR-3</taxon>
    </lineage>
</organism>
<dbReference type="STRING" id="1703779.AMJ83_06055"/>
<comment type="caution">
    <text evidence="1">The sequence shown here is derived from an EMBL/GenBank/DDBJ whole genome shotgun (WGS) entry which is preliminary data.</text>
</comment>